<dbReference type="PANTHER" id="PTHR21666">
    <property type="entry name" value="PEPTIDASE-RELATED"/>
    <property type="match status" value="1"/>
</dbReference>
<comment type="caution">
    <text evidence="4">The sequence shown here is derived from an EMBL/GenBank/DDBJ whole genome shotgun (WGS) entry which is preliminary data.</text>
</comment>
<dbReference type="InterPro" id="IPR011055">
    <property type="entry name" value="Dup_hybrid_motif"/>
</dbReference>
<dbReference type="Pfam" id="PF01551">
    <property type="entry name" value="Peptidase_M23"/>
    <property type="match status" value="1"/>
</dbReference>
<proteinExistence type="predicted"/>
<evidence type="ECO:0000259" key="3">
    <source>
        <dbReference type="Pfam" id="PF01551"/>
    </source>
</evidence>
<evidence type="ECO:0000313" key="4">
    <source>
        <dbReference type="EMBL" id="MDH6281731.1"/>
    </source>
</evidence>
<dbReference type="CDD" id="cd12797">
    <property type="entry name" value="M23_peptidase"/>
    <property type="match status" value="1"/>
</dbReference>
<dbReference type="PANTHER" id="PTHR21666:SF289">
    <property type="entry name" value="L-ALA--D-GLU ENDOPEPTIDASE"/>
    <property type="match status" value="1"/>
</dbReference>
<dbReference type="RefSeq" id="WP_280761054.1">
    <property type="nucleotide sequence ID" value="NZ_JARXVC010000007.1"/>
</dbReference>
<evidence type="ECO:0000256" key="1">
    <source>
        <dbReference type="ARBA" id="ARBA00022729"/>
    </source>
</evidence>
<feature type="domain" description="M23ase beta-sheet core" evidence="3">
    <location>
        <begin position="74"/>
        <end position="168"/>
    </location>
</feature>
<dbReference type="Proteomes" id="UP001160334">
    <property type="component" value="Unassembled WGS sequence"/>
</dbReference>
<evidence type="ECO:0000313" key="5">
    <source>
        <dbReference type="Proteomes" id="UP001160334"/>
    </source>
</evidence>
<keyword evidence="5" id="KW-1185">Reference proteome</keyword>
<dbReference type="PROSITE" id="PS51257">
    <property type="entry name" value="PROKAR_LIPOPROTEIN"/>
    <property type="match status" value="1"/>
</dbReference>
<dbReference type="EMBL" id="JARXVC010000007">
    <property type="protein sequence ID" value="MDH6281731.1"/>
    <property type="molecule type" value="Genomic_DNA"/>
</dbReference>
<feature type="signal peptide" evidence="2">
    <location>
        <begin position="1"/>
        <end position="29"/>
    </location>
</feature>
<keyword evidence="1 2" id="KW-0732">Signal</keyword>
<dbReference type="InterPro" id="IPR016047">
    <property type="entry name" value="M23ase_b-sheet_dom"/>
</dbReference>
<dbReference type="GO" id="GO:0016787">
    <property type="term" value="F:hydrolase activity"/>
    <property type="evidence" value="ECO:0007669"/>
    <property type="project" value="UniProtKB-KW"/>
</dbReference>
<feature type="chain" id="PRO_5046233548" evidence="2">
    <location>
        <begin position="30"/>
        <end position="189"/>
    </location>
</feature>
<dbReference type="SUPFAM" id="SSF51261">
    <property type="entry name" value="Duplicated hybrid motif"/>
    <property type="match status" value="1"/>
</dbReference>
<protein>
    <submittedName>
        <fullName evidence="4">Murein DD-endopeptidase MepM/ murein hydrolase activator NlpD</fullName>
    </submittedName>
</protein>
<sequence>MGFDARAALRVGAAMTIAAACVGVAPAAAAPPRTPPPAAAFPHDAARPSFDWPLRPRPRVVRAFEKPAQNWLPGHRGVDLAAAPGQSVLAAGAGTVVFAGTVAGKPVVSVDHPGGLRTTYEPVEATVTAGRLVDRGAVLGNVAVGHPECAAAACLHWGLRRGREYLDPLPLIRAVPIRLLPIGAGHARG</sequence>
<name>A0ABT6MBP5_9NOCA</name>
<organism evidence="4 5">
    <name type="scientific">Prescottella agglutinans</name>
    <dbReference type="NCBI Taxonomy" id="1644129"/>
    <lineage>
        <taxon>Bacteria</taxon>
        <taxon>Bacillati</taxon>
        <taxon>Actinomycetota</taxon>
        <taxon>Actinomycetes</taxon>
        <taxon>Mycobacteriales</taxon>
        <taxon>Nocardiaceae</taxon>
        <taxon>Prescottella</taxon>
    </lineage>
</organism>
<gene>
    <name evidence="4" type="ORF">M2280_002953</name>
</gene>
<evidence type="ECO:0000256" key="2">
    <source>
        <dbReference type="SAM" id="SignalP"/>
    </source>
</evidence>
<accession>A0ABT6MBP5</accession>
<reference evidence="4 5" key="1">
    <citation type="submission" date="2023-04" db="EMBL/GenBank/DDBJ databases">
        <title>Forest soil microbial communities from Buena Vista Peninsula, Colon Province, Panama.</title>
        <authorList>
            <person name="Bouskill N."/>
        </authorList>
    </citation>
    <scope>NUCLEOTIDE SEQUENCE [LARGE SCALE GENOMIC DNA]</scope>
    <source>
        <strain evidence="4 5">CFH S0262</strain>
    </source>
</reference>
<keyword evidence="4" id="KW-0378">Hydrolase</keyword>
<dbReference type="Gene3D" id="2.70.70.10">
    <property type="entry name" value="Glucose Permease (Domain IIA)"/>
    <property type="match status" value="1"/>
</dbReference>
<dbReference type="InterPro" id="IPR050570">
    <property type="entry name" value="Cell_wall_metabolism_enzyme"/>
</dbReference>